<comment type="subcellular location">
    <subcellularLocation>
        <location evidence="1">Membrane</location>
        <topology evidence="1">Multi-pass membrane protein</topology>
    </subcellularLocation>
</comment>
<feature type="transmembrane region" description="Helical" evidence="6">
    <location>
        <begin position="181"/>
        <end position="206"/>
    </location>
</feature>
<protein>
    <recommendedName>
        <fullName evidence="7">Cation/H+ exchanger transmembrane domain-containing protein</fullName>
    </recommendedName>
</protein>
<evidence type="ECO:0000313" key="8">
    <source>
        <dbReference type="EMBL" id="CAL4170079.1"/>
    </source>
</evidence>
<comment type="similarity">
    <text evidence="2">Belongs to the monovalent cation:proton antiporter 1 (CPA1) transporter (TC 2.A.36) family.</text>
</comment>
<dbReference type="PANTHER" id="PTHR31102:SF1">
    <property type="entry name" value="CATION_H+ EXCHANGER DOMAIN-CONTAINING PROTEIN"/>
    <property type="match status" value="1"/>
</dbReference>
<keyword evidence="9" id="KW-1185">Reference proteome</keyword>
<feature type="transmembrane region" description="Helical" evidence="6">
    <location>
        <begin position="116"/>
        <end position="139"/>
    </location>
</feature>
<keyword evidence="3 6" id="KW-0812">Transmembrane</keyword>
<dbReference type="GO" id="GO:1902600">
    <property type="term" value="P:proton transmembrane transport"/>
    <property type="evidence" value="ECO:0007669"/>
    <property type="project" value="InterPro"/>
</dbReference>
<proteinExistence type="inferred from homology"/>
<gene>
    <name evidence="8" type="ORF">MNOR_LOCUS33953</name>
</gene>
<dbReference type="Gene3D" id="1.20.1530.20">
    <property type="match status" value="1"/>
</dbReference>
<name>A0AAV2S9K1_MEGNR</name>
<reference evidence="8 9" key="1">
    <citation type="submission" date="2024-05" db="EMBL/GenBank/DDBJ databases">
        <authorList>
            <person name="Wallberg A."/>
        </authorList>
    </citation>
    <scope>NUCLEOTIDE SEQUENCE [LARGE SCALE GENOMIC DNA]</scope>
</reference>
<dbReference type="Proteomes" id="UP001497623">
    <property type="component" value="Unassembled WGS sequence"/>
</dbReference>
<feature type="transmembrane region" description="Helical" evidence="6">
    <location>
        <begin position="7"/>
        <end position="26"/>
    </location>
</feature>
<evidence type="ECO:0000256" key="4">
    <source>
        <dbReference type="ARBA" id="ARBA00022989"/>
    </source>
</evidence>
<dbReference type="InterPro" id="IPR006153">
    <property type="entry name" value="Cation/H_exchanger_TM"/>
</dbReference>
<feature type="transmembrane region" description="Helical" evidence="6">
    <location>
        <begin position="32"/>
        <end position="50"/>
    </location>
</feature>
<evidence type="ECO:0000313" key="9">
    <source>
        <dbReference type="Proteomes" id="UP001497623"/>
    </source>
</evidence>
<evidence type="ECO:0000256" key="1">
    <source>
        <dbReference type="ARBA" id="ARBA00004141"/>
    </source>
</evidence>
<evidence type="ECO:0000256" key="2">
    <source>
        <dbReference type="ARBA" id="ARBA00007367"/>
    </source>
</evidence>
<evidence type="ECO:0000256" key="5">
    <source>
        <dbReference type="ARBA" id="ARBA00023136"/>
    </source>
</evidence>
<accession>A0AAV2S9K1</accession>
<keyword evidence="4 6" id="KW-1133">Transmembrane helix</keyword>
<feature type="transmembrane region" description="Helical" evidence="6">
    <location>
        <begin position="57"/>
        <end position="75"/>
    </location>
</feature>
<sequence length="217" mass="23070">MSSLLTWVIGVMLLWFTFYSLVGATAAPGGNVFSIILLFCLCHAAGHLAGKVKLPPLLAMLVVGICLRSIPSLQWIGENIDKDYSKLLRKMALVVILIKGGLGLDPSALKELKFLILRLAIVPVLVEALVYGIAAHVLLGMPLLWSFLMSFVLSAVSPAVVVPAILHVSDRGYGVDQGIPTLIMAAASVDNVINISGFGIMLGIAFSNGSMLAQIFQ</sequence>
<comment type="caution">
    <text evidence="8">The sequence shown here is derived from an EMBL/GenBank/DDBJ whole genome shotgun (WGS) entry which is preliminary data.</text>
</comment>
<dbReference type="GO" id="GO:0015297">
    <property type="term" value="F:antiporter activity"/>
    <property type="evidence" value="ECO:0007669"/>
    <property type="project" value="InterPro"/>
</dbReference>
<feature type="non-terminal residue" evidence="8">
    <location>
        <position position="217"/>
    </location>
</feature>
<dbReference type="InterPro" id="IPR038770">
    <property type="entry name" value="Na+/solute_symporter_sf"/>
</dbReference>
<feature type="transmembrane region" description="Helical" evidence="6">
    <location>
        <begin position="145"/>
        <end position="169"/>
    </location>
</feature>
<dbReference type="EMBL" id="CAXKWB010050596">
    <property type="protein sequence ID" value="CAL4170079.1"/>
    <property type="molecule type" value="Genomic_DNA"/>
</dbReference>
<feature type="domain" description="Cation/H+ exchanger transmembrane" evidence="7">
    <location>
        <begin position="38"/>
        <end position="212"/>
    </location>
</feature>
<evidence type="ECO:0000256" key="6">
    <source>
        <dbReference type="SAM" id="Phobius"/>
    </source>
</evidence>
<dbReference type="PANTHER" id="PTHR31102">
    <property type="match status" value="1"/>
</dbReference>
<keyword evidence="5 6" id="KW-0472">Membrane</keyword>
<evidence type="ECO:0000259" key="7">
    <source>
        <dbReference type="Pfam" id="PF00999"/>
    </source>
</evidence>
<dbReference type="Pfam" id="PF00999">
    <property type="entry name" value="Na_H_Exchanger"/>
    <property type="match status" value="1"/>
</dbReference>
<organism evidence="8 9">
    <name type="scientific">Meganyctiphanes norvegica</name>
    <name type="common">Northern krill</name>
    <name type="synonym">Thysanopoda norvegica</name>
    <dbReference type="NCBI Taxonomy" id="48144"/>
    <lineage>
        <taxon>Eukaryota</taxon>
        <taxon>Metazoa</taxon>
        <taxon>Ecdysozoa</taxon>
        <taxon>Arthropoda</taxon>
        <taxon>Crustacea</taxon>
        <taxon>Multicrustacea</taxon>
        <taxon>Malacostraca</taxon>
        <taxon>Eumalacostraca</taxon>
        <taxon>Eucarida</taxon>
        <taxon>Euphausiacea</taxon>
        <taxon>Euphausiidae</taxon>
        <taxon>Meganyctiphanes</taxon>
    </lineage>
</organism>
<dbReference type="InterPro" id="IPR051843">
    <property type="entry name" value="CPA1_transporter"/>
</dbReference>
<dbReference type="AlphaFoldDB" id="A0AAV2S9K1"/>
<dbReference type="GO" id="GO:0016020">
    <property type="term" value="C:membrane"/>
    <property type="evidence" value="ECO:0007669"/>
    <property type="project" value="UniProtKB-SubCell"/>
</dbReference>
<evidence type="ECO:0000256" key="3">
    <source>
        <dbReference type="ARBA" id="ARBA00022692"/>
    </source>
</evidence>